<comment type="caution">
    <text evidence="2">The sequence shown here is derived from an EMBL/GenBank/DDBJ whole genome shotgun (WGS) entry which is preliminary data.</text>
</comment>
<accession>A0A2S7ILA9</accession>
<sequence length="136" mass="14509">MNLILHLLLDAAVIFGLAYVMPQVEVKSFGKALLVAVILALLNVTIGWILRGIGNLVTFFLLSFVIRLLVTAVLLKLVDSFMSSLTIRGFWPAVVIALGVAVAGAVLDQVLAPAPAGNGRMETVLQWMPQTAVLKG</sequence>
<proteinExistence type="predicted"/>
<feature type="transmembrane region" description="Helical" evidence="1">
    <location>
        <begin position="57"/>
        <end position="78"/>
    </location>
</feature>
<keyword evidence="1" id="KW-1133">Transmembrane helix</keyword>
<dbReference type="RefSeq" id="WP_104709682.1">
    <property type="nucleotide sequence ID" value="NZ_PTRA01000001.1"/>
</dbReference>
<evidence type="ECO:0008006" key="4">
    <source>
        <dbReference type="Google" id="ProtNLM"/>
    </source>
</evidence>
<dbReference type="PANTHER" id="PTHR37309">
    <property type="entry name" value="SLR0284 PROTEIN"/>
    <property type="match status" value="1"/>
</dbReference>
<dbReference type="PANTHER" id="PTHR37309:SF1">
    <property type="entry name" value="SLR0284 PROTEIN"/>
    <property type="match status" value="1"/>
</dbReference>
<gene>
    <name evidence="2" type="ORF">C5O19_01970</name>
</gene>
<evidence type="ECO:0000256" key="1">
    <source>
        <dbReference type="SAM" id="Phobius"/>
    </source>
</evidence>
<keyword evidence="1" id="KW-0472">Membrane</keyword>
<keyword evidence="1" id="KW-0812">Transmembrane</keyword>
<evidence type="ECO:0000313" key="2">
    <source>
        <dbReference type="EMBL" id="PQA58465.1"/>
    </source>
</evidence>
<protein>
    <recommendedName>
        <fullName evidence="4">Phage holin family protein</fullName>
    </recommendedName>
</protein>
<feature type="transmembrane region" description="Helical" evidence="1">
    <location>
        <begin position="32"/>
        <end position="50"/>
    </location>
</feature>
<dbReference type="Pfam" id="PF04020">
    <property type="entry name" value="Phage_holin_4_2"/>
    <property type="match status" value="1"/>
</dbReference>
<evidence type="ECO:0000313" key="3">
    <source>
        <dbReference type="Proteomes" id="UP000239590"/>
    </source>
</evidence>
<dbReference type="Proteomes" id="UP000239590">
    <property type="component" value="Unassembled WGS sequence"/>
</dbReference>
<dbReference type="AlphaFoldDB" id="A0A2S7ILA9"/>
<organism evidence="2 3">
    <name type="scientific">Siphonobacter curvatus</name>
    <dbReference type="NCBI Taxonomy" id="2094562"/>
    <lineage>
        <taxon>Bacteria</taxon>
        <taxon>Pseudomonadati</taxon>
        <taxon>Bacteroidota</taxon>
        <taxon>Cytophagia</taxon>
        <taxon>Cytophagales</taxon>
        <taxon>Cytophagaceae</taxon>
        <taxon>Siphonobacter</taxon>
    </lineage>
</organism>
<feature type="transmembrane region" description="Helical" evidence="1">
    <location>
        <begin position="90"/>
        <end position="111"/>
    </location>
</feature>
<name>A0A2S7ILA9_9BACT</name>
<dbReference type="EMBL" id="PTRA01000001">
    <property type="protein sequence ID" value="PQA58465.1"/>
    <property type="molecule type" value="Genomic_DNA"/>
</dbReference>
<dbReference type="OrthoDB" id="6402664at2"/>
<keyword evidence="3" id="KW-1185">Reference proteome</keyword>
<dbReference type="InterPro" id="IPR007165">
    <property type="entry name" value="Phage_holin_4_2"/>
</dbReference>
<reference evidence="3" key="1">
    <citation type="submission" date="2018-02" db="EMBL/GenBank/DDBJ databases">
        <title>Genome sequencing of Solimonas sp. HR-BB.</title>
        <authorList>
            <person name="Lee Y."/>
            <person name="Jeon C.O."/>
        </authorList>
    </citation>
    <scope>NUCLEOTIDE SEQUENCE [LARGE SCALE GENOMIC DNA]</scope>
    <source>
        <strain evidence="3">HR-U</strain>
    </source>
</reference>